<dbReference type="PANTHER" id="PTHR34512">
    <property type="entry name" value="CELL SURFACE PROTEIN"/>
    <property type="match status" value="1"/>
</dbReference>
<evidence type="ECO:0000313" key="2">
    <source>
        <dbReference type="EMBL" id="HEN15187.1"/>
    </source>
</evidence>
<gene>
    <name evidence="2" type="ORF">ENQ76_06940</name>
</gene>
<comment type="caution">
    <text evidence="2">The sequence shown here is derived from an EMBL/GenBank/DDBJ whole genome shotgun (WGS) entry which is preliminary data.</text>
</comment>
<protein>
    <recommendedName>
        <fullName evidence="1">Pyrrolo-quinoline quinone repeat domain-containing protein</fullName>
    </recommendedName>
</protein>
<evidence type="ECO:0000259" key="1">
    <source>
        <dbReference type="Pfam" id="PF13360"/>
    </source>
</evidence>
<dbReference type="AlphaFoldDB" id="A0A7C2K0A4"/>
<dbReference type="InterPro" id="IPR002372">
    <property type="entry name" value="PQQ_rpt_dom"/>
</dbReference>
<organism evidence="2">
    <name type="scientific">Schlesneria paludicola</name>
    <dbReference type="NCBI Taxonomy" id="360056"/>
    <lineage>
        <taxon>Bacteria</taxon>
        <taxon>Pseudomonadati</taxon>
        <taxon>Planctomycetota</taxon>
        <taxon>Planctomycetia</taxon>
        <taxon>Planctomycetales</taxon>
        <taxon>Planctomycetaceae</taxon>
        <taxon>Schlesneria</taxon>
    </lineage>
</organism>
<dbReference type="EMBL" id="DSOK01000200">
    <property type="protein sequence ID" value="HEN15187.1"/>
    <property type="molecule type" value="Genomic_DNA"/>
</dbReference>
<proteinExistence type="predicted"/>
<dbReference type="InterPro" id="IPR015943">
    <property type="entry name" value="WD40/YVTN_repeat-like_dom_sf"/>
</dbReference>
<reference evidence="2" key="1">
    <citation type="journal article" date="2020" name="mSystems">
        <title>Genome- and Community-Level Interaction Insights into Carbon Utilization and Element Cycling Functions of Hydrothermarchaeota in Hydrothermal Sediment.</title>
        <authorList>
            <person name="Zhou Z."/>
            <person name="Liu Y."/>
            <person name="Xu W."/>
            <person name="Pan J."/>
            <person name="Luo Z.H."/>
            <person name="Li M."/>
        </authorList>
    </citation>
    <scope>NUCLEOTIDE SEQUENCE [LARGE SCALE GENOMIC DNA]</scope>
    <source>
        <strain evidence="2">SpSt-339</strain>
    </source>
</reference>
<accession>A0A7C2K0A4</accession>
<dbReference type="Gene3D" id="2.130.10.10">
    <property type="entry name" value="YVTN repeat-like/Quinoprotein amine dehydrogenase"/>
    <property type="match status" value="2"/>
</dbReference>
<sequence length="495" mass="54441">MHAVIVTSLLSPLGAGCAKAQPHAAAAPESAPSTTQAEATASLVSTRVGEDWPQFLGPRNTGVSGETGLLEQWPKAGPPKLWSRKLGEGYAAPSVRGERVVVQHRLRDTEYVECLHAETGETLWKYEYPTDFSDPYGYNGGTRCSPALSETRAYTLGPQGKLLCLDLATGQRVWEHDTATEWNVPQHFFGAGCTPILEGNLLIVLVGGQPNSGVVAFDAETGKPVWESVGKDTWDGAPTDEPGNKPYRWTGDEAIVSYSTPVVATIHDRKHLLCLMRQGLVSLDPATGSLNFKYWFRSRLHESVNAARPVVIDDLLFLSAAYDTGAAMLRVKPDGGSFDVVYRDRRGMSTHWSTPIHLDGSIYGFSGRHEQEAQLQCIDRDTGELRWQTNGFTRDVSELEQDPFTGKIRDKATGEPIPWPFYGRGSKILADGKFIILAERGTLALVQPDPDKFVEISRCSFPELGYPSWAAPVLSRGRLFLRSESHLVCLDLKRE</sequence>
<feature type="domain" description="Pyrrolo-quinoline quinone repeat" evidence="1">
    <location>
        <begin position="110"/>
        <end position="389"/>
    </location>
</feature>
<dbReference type="SUPFAM" id="SSF50998">
    <property type="entry name" value="Quinoprotein alcohol dehydrogenase-like"/>
    <property type="match status" value="1"/>
</dbReference>
<dbReference type="Pfam" id="PF13360">
    <property type="entry name" value="PQQ_2"/>
    <property type="match status" value="1"/>
</dbReference>
<dbReference type="PANTHER" id="PTHR34512:SF30">
    <property type="entry name" value="OUTER MEMBRANE PROTEIN ASSEMBLY FACTOR BAMB"/>
    <property type="match status" value="1"/>
</dbReference>
<name>A0A7C2K0A4_9PLAN</name>
<dbReference type="InterPro" id="IPR011047">
    <property type="entry name" value="Quinoprotein_ADH-like_sf"/>
</dbReference>